<feature type="region of interest" description="Disordered" evidence="1">
    <location>
        <begin position="1012"/>
        <end position="1120"/>
    </location>
</feature>
<dbReference type="PaxDb" id="121845-A0A1S3DQU9"/>
<feature type="compositionally biased region" description="Basic and acidic residues" evidence="1">
    <location>
        <begin position="247"/>
        <end position="258"/>
    </location>
</feature>
<dbReference type="STRING" id="121845.A0A1S3DQU9"/>
<feature type="compositionally biased region" description="Basic and acidic residues" evidence="1">
    <location>
        <begin position="913"/>
        <end position="925"/>
    </location>
</feature>
<feature type="compositionally biased region" description="Polar residues" evidence="1">
    <location>
        <begin position="1032"/>
        <end position="1061"/>
    </location>
</feature>
<dbReference type="GeneID" id="103522340"/>
<feature type="compositionally biased region" description="Basic and acidic residues" evidence="1">
    <location>
        <begin position="295"/>
        <end position="305"/>
    </location>
</feature>
<feature type="region of interest" description="Disordered" evidence="1">
    <location>
        <begin position="282"/>
        <end position="322"/>
    </location>
</feature>
<feature type="region of interest" description="Disordered" evidence="1">
    <location>
        <begin position="18"/>
        <end position="52"/>
    </location>
</feature>
<feature type="region of interest" description="Disordered" evidence="1">
    <location>
        <begin position="1159"/>
        <end position="1179"/>
    </location>
</feature>
<dbReference type="Proteomes" id="UP000079169">
    <property type="component" value="Unplaced"/>
</dbReference>
<dbReference type="RefSeq" id="XP_008485664.2">
    <property type="nucleotide sequence ID" value="XM_008487442.2"/>
</dbReference>
<feature type="compositionally biased region" description="Polar residues" evidence="1">
    <location>
        <begin position="648"/>
        <end position="693"/>
    </location>
</feature>
<feature type="compositionally biased region" description="Polar residues" evidence="1">
    <location>
        <begin position="39"/>
        <end position="52"/>
    </location>
</feature>
<feature type="compositionally biased region" description="Low complexity" evidence="1">
    <location>
        <begin position="223"/>
        <end position="235"/>
    </location>
</feature>
<reference evidence="3" key="1">
    <citation type="submission" date="2025-08" db="UniProtKB">
        <authorList>
            <consortium name="RefSeq"/>
        </authorList>
    </citation>
    <scope>IDENTIFICATION</scope>
</reference>
<name>A0A1S3DQU9_DIACI</name>
<feature type="compositionally biased region" description="Polar residues" evidence="1">
    <location>
        <begin position="779"/>
        <end position="814"/>
    </location>
</feature>
<keyword evidence="2" id="KW-1185">Reference proteome</keyword>
<feature type="compositionally biased region" description="Polar residues" evidence="1">
    <location>
        <begin position="18"/>
        <end position="27"/>
    </location>
</feature>
<feature type="region of interest" description="Disordered" evidence="1">
    <location>
        <begin position="486"/>
        <end position="713"/>
    </location>
</feature>
<organism evidence="2 3">
    <name type="scientific">Diaphorina citri</name>
    <name type="common">Asian citrus psyllid</name>
    <dbReference type="NCBI Taxonomy" id="121845"/>
    <lineage>
        <taxon>Eukaryota</taxon>
        <taxon>Metazoa</taxon>
        <taxon>Ecdysozoa</taxon>
        <taxon>Arthropoda</taxon>
        <taxon>Hexapoda</taxon>
        <taxon>Insecta</taxon>
        <taxon>Pterygota</taxon>
        <taxon>Neoptera</taxon>
        <taxon>Paraneoptera</taxon>
        <taxon>Hemiptera</taxon>
        <taxon>Sternorrhyncha</taxon>
        <taxon>Psylloidea</taxon>
        <taxon>Psyllidae</taxon>
        <taxon>Diaphorininae</taxon>
        <taxon>Diaphorina</taxon>
    </lineage>
</organism>
<feature type="compositionally biased region" description="Basic and acidic residues" evidence="1">
    <location>
        <begin position="1019"/>
        <end position="1031"/>
    </location>
</feature>
<evidence type="ECO:0000313" key="3">
    <source>
        <dbReference type="RefSeq" id="XP_008485664.2"/>
    </source>
</evidence>
<feature type="compositionally biased region" description="Polar residues" evidence="1">
    <location>
        <begin position="1074"/>
        <end position="1085"/>
    </location>
</feature>
<dbReference type="KEGG" id="dci:103522340"/>
<feature type="region of interest" description="Disordered" evidence="1">
    <location>
        <begin position="913"/>
        <end position="980"/>
    </location>
</feature>
<feature type="compositionally biased region" description="Low complexity" evidence="1">
    <location>
        <begin position="759"/>
        <end position="778"/>
    </location>
</feature>
<protein>
    <submittedName>
        <fullName evidence="3">Uncharacterized protein</fullName>
    </submittedName>
</protein>
<proteinExistence type="predicted"/>
<feature type="region of interest" description="Disordered" evidence="1">
    <location>
        <begin position="758"/>
        <end position="856"/>
    </location>
</feature>
<feature type="compositionally biased region" description="Low complexity" evidence="1">
    <location>
        <begin position="699"/>
        <end position="712"/>
    </location>
</feature>
<feature type="compositionally biased region" description="Polar residues" evidence="1">
    <location>
        <begin position="625"/>
        <end position="641"/>
    </location>
</feature>
<evidence type="ECO:0000256" key="1">
    <source>
        <dbReference type="SAM" id="MobiDB-lite"/>
    </source>
</evidence>
<gene>
    <name evidence="3" type="primary">LOC103522340</name>
</gene>
<feature type="compositionally biased region" description="Polar residues" evidence="1">
    <location>
        <begin position="492"/>
        <end position="525"/>
    </location>
</feature>
<feature type="region of interest" description="Disordered" evidence="1">
    <location>
        <begin position="210"/>
        <end position="258"/>
    </location>
</feature>
<feature type="compositionally biased region" description="Low complexity" evidence="1">
    <location>
        <begin position="815"/>
        <end position="844"/>
    </location>
</feature>
<feature type="compositionally biased region" description="Polar residues" evidence="1">
    <location>
        <begin position="533"/>
        <end position="612"/>
    </location>
</feature>
<accession>A0A1S3DQU9</accession>
<sequence length="1322" mass="147107">MSSLESFDVSSIAHATVNTSELASQPRTKLPRKSIFQPLATNGTSNIDETYNSDSFDITKSQDSNDAIKTNNATKPRKSVFVKNTETILSDVSDINDVTFTKSQPCNETQNQDDSEVVTSKINDDTCNIESFDITKFNSDKTELTKPRKPVFVKNTETILSDVSGKGEVIENEKAKSSQDKMCRKSMIPRLVQHNTDVVTSELTNISDIENSDDVNSHQQNHETTNINDETNNIDSFDISKSQESNDGDKTKSMEPRKSIFVKNTETILSDVSDINDVTFTKSQPCHETQNLDDLEGKSDSKSPRESISIEAAPNTSSEMNNITFSKSINVTRLDEHTVESDQSKKDNVHIKNIKSNFCFEDNFEAIEHEKQCVRHIENDSHAASLRSELEKTKSSPDKMSMISHPVQDQQIHETLEVTSAPNITFARSKLSMEIGRISGILQNDNNSLAAINDDSNVTNRTYPLTLQNNDTYLIESANHTTESYVGEKNTDISNNDSKKLNSTLRSSPRTNITNLPQESMTPNNDNEKSISTRRSSLRNSISKQNSIINTPNTNGEKSNSISISLPRANITNSPQESTIPNNDKETPNFTRRSSLRNSISKQNSAIMTPNNDGEKLKSTRRSSPRTNIPNSPQESMITNNDNEKSISTRSSISKQNSVINTPNNNGKKLNSTSISLPRSNITNSPQESTITNNDKETSTITRRSSLRSSLSKQNSVLLNKSVSFARQSTISYNESDDFNYTSGSAYLTHSRQQCETISVNSSDVPSSNNSANSRSINVGTDSRSGNGSNLDMNRSSISGMKSRSVNGSNATGNSTRSSASKTSTSVKDTTESSVETNSNTTSTMQSKKRKKRNLLSTSTLMEDLTQDMHNMSGSAAKTRSAQKSNVLERTNKLLNDLSVRSKKDRVLDFTTMERESSADSRMESFKQPLLPKRFSKAPSEISRVESKASNNNSRVEPKSNGNNSRGRSIGGGSSSEGISLETPELLDTTDLSSLSQSQFFKHINKNSTKISSLKTSTVRKEKPHHEKSKDTSNMNVSTSRQSSRSKTASLTNIDISSIAQDKTRSNSKHSKTTIEVSSRAQASSPAILLPANPSPSTSMLPPAPSTVQRARAKPRRSSTLGYQSLAYSEISLDGHPENSILQKILFTQNNSLNESCASDISEAPRKGKKTKPRKPNDNILEIQLENGEIYKPKKLFTHKRSPWINKRLYKYLETKLKDKYKLKTRLVSEFCAKLLHEKCEEIRLNSYAHNETNKTVLEYVRNKLVGLDLVECNWDFFSFCRNYLPSPVSMCAVKLLNNMNWDDKLEYVESEDEEEEESEEN</sequence>
<evidence type="ECO:0000313" key="2">
    <source>
        <dbReference type="Proteomes" id="UP000079169"/>
    </source>
</evidence>